<accession>A0A6A6B4G8</accession>
<dbReference type="InterPro" id="IPR013136">
    <property type="entry name" value="WSTF_Acf1_Cbp146"/>
</dbReference>
<dbReference type="AlphaFoldDB" id="A0A6A6B4G8"/>
<dbReference type="RefSeq" id="XP_033393582.1">
    <property type="nucleotide sequence ID" value="XM_033545308.1"/>
</dbReference>
<sequence>MHCSRKARRSASRVSFRLAQNGRPAVAAPSSRAVTIPPPRKTPPHDRQFLRILLIEREWLAWHSEARRLSTRARTGPRRLLSKTISPAVHCETAGQPGLIRGHRALGPTEALRGLHGGRLHRQDQIQPVKRLFVLAEPCQRGCKRTPVTYGLPPTGVNNNQLDEYIKRMDYYRTKQFTNFISDQSGLTFFDAYEATRRRDRGSSPNLVFWLSNCLRLPCAFNSDTITVVAAIQRPATTQMAAASGHIYLERMPRDSLKITMAGLLIESSMAPSTTVCRTGIGSSLIVKTSTSDYPDSERGPVPGSTPEVHNGPSVFFSVSIFITITTTNTTTNRYPSPPLAPYYHHH</sequence>
<name>A0A6A6B4G8_9PEZI</name>
<reference evidence="3" key="1">
    <citation type="journal article" date="2020" name="Stud. Mycol.">
        <title>101 Dothideomycetes genomes: a test case for predicting lifestyles and emergence of pathogens.</title>
        <authorList>
            <person name="Haridas S."/>
            <person name="Albert R."/>
            <person name="Binder M."/>
            <person name="Bloem J."/>
            <person name="Labutti K."/>
            <person name="Salamov A."/>
            <person name="Andreopoulos B."/>
            <person name="Baker S."/>
            <person name="Barry K."/>
            <person name="Bills G."/>
            <person name="Bluhm B."/>
            <person name="Cannon C."/>
            <person name="Castanera R."/>
            <person name="Culley D."/>
            <person name="Daum C."/>
            <person name="Ezra D."/>
            <person name="Gonzalez J."/>
            <person name="Henrissat B."/>
            <person name="Kuo A."/>
            <person name="Liang C."/>
            <person name="Lipzen A."/>
            <person name="Lutzoni F."/>
            <person name="Magnuson J."/>
            <person name="Mondo S."/>
            <person name="Nolan M."/>
            <person name="Ohm R."/>
            <person name="Pangilinan J."/>
            <person name="Park H.-J."/>
            <person name="Ramirez L."/>
            <person name="Alfaro M."/>
            <person name="Sun H."/>
            <person name="Tritt A."/>
            <person name="Yoshinaga Y."/>
            <person name="Zwiers L.-H."/>
            <person name="Turgeon B."/>
            <person name="Goodwin S."/>
            <person name="Spatafora J."/>
            <person name="Crous P."/>
            <person name="Grigoriev I."/>
        </authorList>
    </citation>
    <scope>NUCLEOTIDE SEQUENCE</scope>
    <source>
        <strain evidence="3">CBS 121167</strain>
    </source>
</reference>
<feature type="region of interest" description="Disordered" evidence="1">
    <location>
        <begin position="290"/>
        <end position="309"/>
    </location>
</feature>
<dbReference type="EMBL" id="ML995499">
    <property type="protein sequence ID" value="KAF2137867.1"/>
    <property type="molecule type" value="Genomic_DNA"/>
</dbReference>
<dbReference type="GeneID" id="54302811"/>
<dbReference type="Pfam" id="PF10537">
    <property type="entry name" value="WAC_Acf1_DNA_bd"/>
    <property type="match status" value="1"/>
</dbReference>
<keyword evidence="4" id="KW-1185">Reference proteome</keyword>
<feature type="region of interest" description="Disordered" evidence="1">
    <location>
        <begin position="1"/>
        <end position="43"/>
    </location>
</feature>
<gene>
    <name evidence="3" type="ORF">K452DRAFT_339526</name>
</gene>
<evidence type="ECO:0000259" key="2">
    <source>
        <dbReference type="Pfam" id="PF10537"/>
    </source>
</evidence>
<evidence type="ECO:0000313" key="3">
    <source>
        <dbReference type="EMBL" id="KAF2137867.1"/>
    </source>
</evidence>
<evidence type="ECO:0000313" key="4">
    <source>
        <dbReference type="Proteomes" id="UP000799438"/>
    </source>
</evidence>
<proteinExistence type="predicted"/>
<dbReference type="Proteomes" id="UP000799438">
    <property type="component" value="Unassembled WGS sequence"/>
</dbReference>
<organism evidence="3 4">
    <name type="scientific">Aplosporella prunicola CBS 121167</name>
    <dbReference type="NCBI Taxonomy" id="1176127"/>
    <lineage>
        <taxon>Eukaryota</taxon>
        <taxon>Fungi</taxon>
        <taxon>Dikarya</taxon>
        <taxon>Ascomycota</taxon>
        <taxon>Pezizomycotina</taxon>
        <taxon>Dothideomycetes</taxon>
        <taxon>Dothideomycetes incertae sedis</taxon>
        <taxon>Botryosphaeriales</taxon>
        <taxon>Aplosporellaceae</taxon>
        <taxon>Aplosporella</taxon>
    </lineage>
</organism>
<protein>
    <recommendedName>
        <fullName evidence="2">WAC domain-containing protein</fullName>
    </recommendedName>
</protein>
<feature type="domain" description="WAC" evidence="2">
    <location>
        <begin position="160"/>
        <end position="198"/>
    </location>
</feature>
<feature type="compositionally biased region" description="Basic residues" evidence="1">
    <location>
        <begin position="1"/>
        <end position="11"/>
    </location>
</feature>
<evidence type="ECO:0000256" key="1">
    <source>
        <dbReference type="SAM" id="MobiDB-lite"/>
    </source>
</evidence>